<proteinExistence type="predicted"/>
<dbReference type="RefSeq" id="WP_101183832.1">
    <property type="nucleotide sequence ID" value="NZ_CP031218.1"/>
</dbReference>
<reference evidence="2 3" key="1">
    <citation type="submission" date="2017-09" db="EMBL/GenBank/DDBJ databases">
        <title>Genomics of the genus Arcobacter.</title>
        <authorList>
            <person name="Perez-Cataluna A."/>
            <person name="Figueras M.J."/>
            <person name="Salas-Masso N."/>
        </authorList>
    </citation>
    <scope>NUCLEOTIDE SEQUENCE [LARGE SCALE GENOMIC DNA]</scope>
    <source>
        <strain evidence="2 3">DSM 18005</strain>
    </source>
</reference>
<gene>
    <name evidence="2" type="ORF">CP960_03420</name>
</gene>
<evidence type="ECO:0000259" key="1">
    <source>
        <dbReference type="Pfam" id="PF05050"/>
    </source>
</evidence>
<protein>
    <recommendedName>
        <fullName evidence="1">Methyltransferase FkbM domain-containing protein</fullName>
    </recommendedName>
</protein>
<dbReference type="Pfam" id="PF05050">
    <property type="entry name" value="Methyltransf_21"/>
    <property type="match status" value="1"/>
</dbReference>
<evidence type="ECO:0000313" key="2">
    <source>
        <dbReference type="EMBL" id="PKI81587.1"/>
    </source>
</evidence>
<sequence length="277" mass="31737">MLKNLLDNNKFNRLVKAKDGYVLYNKNDVYIGKSIEEYGEFSYHEAALFEQICKEGDVVIEVGANIGAHTITLSKLVKQSGVVLAFEPQRVVFQTLCANLALNSITNVHTFQTALSNEQGYVAIPDIDYSKQGNFGGVSVDGFKKGSPVRKEKLDDYKDKISRLKFLKIDVEGMEIEVLKGAKNIIEKFKPIIYVENDRQKHSKELIELIKSYDYRLYWHLPTLYNKQNFANNEKNIFNNIVSVNMVCIHKSFNINVEKMIEVKDSNFHPLKRGKSE</sequence>
<keyword evidence="3" id="KW-1185">Reference proteome</keyword>
<comment type="caution">
    <text evidence="2">The sequence shown here is derived from an EMBL/GenBank/DDBJ whole genome shotgun (WGS) entry which is preliminary data.</text>
</comment>
<dbReference type="InterPro" id="IPR052514">
    <property type="entry name" value="SAM-dependent_MTase"/>
</dbReference>
<dbReference type="KEGG" id="ahs:AHALO_1577"/>
<accession>A0A2N1J4V0</accession>
<evidence type="ECO:0000313" key="3">
    <source>
        <dbReference type="Proteomes" id="UP000233248"/>
    </source>
</evidence>
<name>A0A2N1J4V0_9BACT</name>
<dbReference type="Gene3D" id="3.40.50.150">
    <property type="entry name" value="Vaccinia Virus protein VP39"/>
    <property type="match status" value="1"/>
</dbReference>
<dbReference type="SUPFAM" id="SSF53335">
    <property type="entry name" value="S-adenosyl-L-methionine-dependent methyltransferases"/>
    <property type="match status" value="1"/>
</dbReference>
<dbReference type="EMBL" id="NXIF01000012">
    <property type="protein sequence ID" value="PKI81587.1"/>
    <property type="molecule type" value="Genomic_DNA"/>
</dbReference>
<dbReference type="InterPro" id="IPR006342">
    <property type="entry name" value="FkbM_mtfrase"/>
</dbReference>
<dbReference type="NCBIfam" id="TIGR01444">
    <property type="entry name" value="fkbM_fam"/>
    <property type="match status" value="1"/>
</dbReference>
<dbReference type="AlphaFoldDB" id="A0A2N1J4V0"/>
<dbReference type="Proteomes" id="UP000233248">
    <property type="component" value="Unassembled WGS sequence"/>
</dbReference>
<dbReference type="PANTHER" id="PTHR34203:SF15">
    <property type="entry name" value="SLL1173 PROTEIN"/>
    <property type="match status" value="1"/>
</dbReference>
<dbReference type="OrthoDB" id="5679686at2"/>
<dbReference type="PANTHER" id="PTHR34203">
    <property type="entry name" value="METHYLTRANSFERASE, FKBM FAMILY PROTEIN"/>
    <property type="match status" value="1"/>
</dbReference>
<dbReference type="InterPro" id="IPR029063">
    <property type="entry name" value="SAM-dependent_MTases_sf"/>
</dbReference>
<feature type="domain" description="Methyltransferase FkbM" evidence="1">
    <location>
        <begin position="61"/>
        <end position="217"/>
    </location>
</feature>
<organism evidence="2 3">
    <name type="scientific">Malaciobacter halophilus</name>
    <dbReference type="NCBI Taxonomy" id="197482"/>
    <lineage>
        <taxon>Bacteria</taxon>
        <taxon>Pseudomonadati</taxon>
        <taxon>Campylobacterota</taxon>
        <taxon>Epsilonproteobacteria</taxon>
        <taxon>Campylobacterales</taxon>
        <taxon>Arcobacteraceae</taxon>
        <taxon>Malaciobacter</taxon>
    </lineage>
</organism>